<dbReference type="Gene3D" id="3.30.70.360">
    <property type="match status" value="1"/>
</dbReference>
<dbReference type="InterPro" id="IPR002933">
    <property type="entry name" value="Peptidase_M20"/>
</dbReference>
<sequence length="783" mass="84552">MQSRVLGDPQAQKPVPPEHQHTVPDPDLLGSIVEKYRPDMALYEAFYRQVHQDPEISGMEAKTASIVASHLERLGFEVHTGIGGHGVAGVYRNGHGKTLLMRAELDALPILEQTDVPYKSTKRMIDRYGNERPVMHACGHDMNMATLLAALDLLRAAADRWSGTVIALFQPDEEETGGAQAMVDDGLYSKVPVPDLMLGQHVVPSRAGTVAIRSGPILVAADSANVRIVGGPCPGVNPQLCVDPIGLAMSIIPTLEDAVHQEIGPHADATVACWGFHAGIPGNDYVAYADFLLDIKTVEPDIRQRALSVIEARIREECKKANVPEDPVVNFTVRAPLTSNDALISGPVSQVFRNHFKEDAVEMKFTRACEDFSTLGSSHNVPYAYWNFGGSQETAGDIPTNHSPFFAPAVQPTLQVGADAMALAALTFLSQILRRRIERTMSNPGATAQLLMLGPVHHAKAEFEQLTKEFKTIHLTSGTREQFLDDCANGGVYDGVVAISRTADSAAFTGLFDAELITRLPSSVKFISHNGAGYDQINVPECTKRGIQVSNTPDVVNDATADTALLLLLAALRKAWIPQSTIRRGTWDQGRPMGRDPAGLTLGVLGLGGIGVATAKRAAAFGMKIQYHNRSPRGDLAEHFAAGPSPQYVGFEELLRTSDVVSVHLPLSPATRHTIGAKEIDMMKQDVVIINTARGPVIDEEALVQGLDSGKVWSAGLDVFEKEPEVHPGLLGNNNVILLPHIGTATVDTRKRMEILVVDNVRSALSQGKLLTQVSEQRSGRAQ</sequence>
<dbReference type="CDD" id="cd12168">
    <property type="entry name" value="Mand_dh_like"/>
    <property type="match status" value="1"/>
</dbReference>
<dbReference type="RefSeq" id="XP_030991090.1">
    <property type="nucleotide sequence ID" value="XM_031144386.1"/>
</dbReference>
<feature type="domain" description="D-isomer specific 2-hydroxyacid dehydrogenase NAD-binding" evidence="7">
    <location>
        <begin position="566"/>
        <end position="743"/>
    </location>
</feature>
<dbReference type="InParanoid" id="A0A507AWK7"/>
<evidence type="ECO:0000313" key="8">
    <source>
        <dbReference type="EMBL" id="TPX09379.1"/>
    </source>
</evidence>
<organism evidence="8 9">
    <name type="scientific">Thyridium curvatum</name>
    <dbReference type="NCBI Taxonomy" id="1093900"/>
    <lineage>
        <taxon>Eukaryota</taxon>
        <taxon>Fungi</taxon>
        <taxon>Dikarya</taxon>
        <taxon>Ascomycota</taxon>
        <taxon>Pezizomycotina</taxon>
        <taxon>Sordariomycetes</taxon>
        <taxon>Sordariomycetidae</taxon>
        <taxon>Thyridiales</taxon>
        <taxon>Thyridiaceae</taxon>
        <taxon>Thyridium</taxon>
    </lineage>
</organism>
<dbReference type="InterPro" id="IPR036264">
    <property type="entry name" value="Bact_exopeptidase_dim_dom"/>
</dbReference>
<comment type="similarity">
    <text evidence="1">Belongs to the D-isomer specific 2-hydroxyacid dehydrogenase family.</text>
</comment>
<keyword evidence="3" id="KW-0560">Oxidoreductase</keyword>
<dbReference type="GO" id="GO:0016618">
    <property type="term" value="F:hydroxypyruvate reductase [NAD(P)H] activity"/>
    <property type="evidence" value="ECO:0007669"/>
    <property type="project" value="TreeGrafter"/>
</dbReference>
<dbReference type="Gene3D" id="3.40.630.10">
    <property type="entry name" value="Zn peptidases"/>
    <property type="match status" value="1"/>
</dbReference>
<reference evidence="8 9" key="1">
    <citation type="submission" date="2019-06" db="EMBL/GenBank/DDBJ databases">
        <title>Draft genome sequence of the filamentous fungus Phialemoniopsis curvata isolated from diesel fuel.</title>
        <authorList>
            <person name="Varaljay V.A."/>
            <person name="Lyon W.J."/>
            <person name="Crouch A.L."/>
            <person name="Drake C.E."/>
            <person name="Hollomon J.M."/>
            <person name="Nadeau L.J."/>
            <person name="Nunn H.S."/>
            <person name="Stevenson B.S."/>
            <person name="Bojanowski C.L."/>
            <person name="Crookes-Goodson W.J."/>
        </authorList>
    </citation>
    <scope>NUCLEOTIDE SEQUENCE [LARGE SCALE GENOMIC DNA]</scope>
    <source>
        <strain evidence="8 9">D216</strain>
    </source>
</reference>
<evidence type="ECO:0000259" key="7">
    <source>
        <dbReference type="Pfam" id="PF02826"/>
    </source>
</evidence>
<evidence type="ECO:0000313" key="9">
    <source>
        <dbReference type="Proteomes" id="UP000319257"/>
    </source>
</evidence>
<dbReference type="Proteomes" id="UP000319257">
    <property type="component" value="Unassembled WGS sequence"/>
</dbReference>
<dbReference type="GO" id="GO:0051287">
    <property type="term" value="F:NAD binding"/>
    <property type="evidence" value="ECO:0007669"/>
    <property type="project" value="InterPro"/>
</dbReference>
<dbReference type="GO" id="GO:0005829">
    <property type="term" value="C:cytosol"/>
    <property type="evidence" value="ECO:0007669"/>
    <property type="project" value="TreeGrafter"/>
</dbReference>
<accession>A0A507AWK7</accession>
<dbReference type="InterPro" id="IPR029752">
    <property type="entry name" value="D-isomer_DH_CS1"/>
</dbReference>
<dbReference type="EMBL" id="SKBQ01000068">
    <property type="protein sequence ID" value="TPX09379.1"/>
    <property type="molecule type" value="Genomic_DNA"/>
</dbReference>
<dbReference type="InterPro" id="IPR017439">
    <property type="entry name" value="Amidohydrolase"/>
</dbReference>
<dbReference type="NCBIfam" id="TIGR01891">
    <property type="entry name" value="amidohydrolases"/>
    <property type="match status" value="1"/>
</dbReference>
<feature type="domain" description="D-isomer specific 2-hydroxyacid dehydrogenase catalytic" evidence="6">
    <location>
        <begin position="469"/>
        <end position="774"/>
    </location>
</feature>
<dbReference type="Gene3D" id="3.40.50.720">
    <property type="entry name" value="NAD(P)-binding Rossmann-like Domain"/>
    <property type="match status" value="2"/>
</dbReference>
<proteinExistence type="inferred from homology"/>
<feature type="region of interest" description="Disordered" evidence="5">
    <location>
        <begin position="1"/>
        <end position="26"/>
    </location>
</feature>
<dbReference type="SUPFAM" id="SSF51735">
    <property type="entry name" value="NAD(P)-binding Rossmann-fold domains"/>
    <property type="match status" value="1"/>
</dbReference>
<comment type="caution">
    <text evidence="8">The sequence shown here is derived from an EMBL/GenBank/DDBJ whole genome shotgun (WGS) entry which is preliminary data.</text>
</comment>
<dbReference type="Pfam" id="PF00389">
    <property type="entry name" value="2-Hacid_dh"/>
    <property type="match status" value="1"/>
</dbReference>
<name>A0A507AWK7_9PEZI</name>
<comment type="similarity">
    <text evidence="2">Belongs to the peptidase M20A family.</text>
</comment>
<dbReference type="STRING" id="1093900.A0A507AWK7"/>
<dbReference type="PROSITE" id="PS00065">
    <property type="entry name" value="D_2_HYDROXYACID_DH_1"/>
    <property type="match status" value="1"/>
</dbReference>
<dbReference type="InterPro" id="IPR006139">
    <property type="entry name" value="D-isomer_2_OHA_DH_cat_dom"/>
</dbReference>
<dbReference type="SUPFAM" id="SSF52283">
    <property type="entry name" value="Formate/glycerate dehydrogenase catalytic domain-like"/>
    <property type="match status" value="1"/>
</dbReference>
<evidence type="ECO:0000256" key="2">
    <source>
        <dbReference type="ARBA" id="ARBA00006247"/>
    </source>
</evidence>
<dbReference type="Pfam" id="PF02826">
    <property type="entry name" value="2-Hacid_dh_C"/>
    <property type="match status" value="1"/>
</dbReference>
<dbReference type="PANTHER" id="PTHR10996">
    <property type="entry name" value="2-HYDROXYACID DEHYDROGENASE-RELATED"/>
    <property type="match status" value="1"/>
</dbReference>
<dbReference type="Pfam" id="PF01546">
    <property type="entry name" value="Peptidase_M20"/>
    <property type="match status" value="1"/>
</dbReference>
<evidence type="ECO:0000256" key="5">
    <source>
        <dbReference type="SAM" id="MobiDB-lite"/>
    </source>
</evidence>
<dbReference type="GeneID" id="41976870"/>
<keyword evidence="9" id="KW-1185">Reference proteome</keyword>
<dbReference type="InterPro" id="IPR036291">
    <property type="entry name" value="NAD(P)-bd_dom_sf"/>
</dbReference>
<gene>
    <name evidence="8" type="ORF">E0L32_009423</name>
</gene>
<dbReference type="AlphaFoldDB" id="A0A507AWK7"/>
<dbReference type="GO" id="GO:0030267">
    <property type="term" value="F:glyoxylate reductase (NADPH) activity"/>
    <property type="evidence" value="ECO:0007669"/>
    <property type="project" value="TreeGrafter"/>
</dbReference>
<dbReference type="GO" id="GO:0016787">
    <property type="term" value="F:hydrolase activity"/>
    <property type="evidence" value="ECO:0007669"/>
    <property type="project" value="InterPro"/>
</dbReference>
<keyword evidence="4" id="KW-0520">NAD</keyword>
<evidence type="ECO:0000256" key="1">
    <source>
        <dbReference type="ARBA" id="ARBA00005854"/>
    </source>
</evidence>
<dbReference type="SUPFAM" id="SSF53187">
    <property type="entry name" value="Zn-dependent exopeptidases"/>
    <property type="match status" value="1"/>
</dbReference>
<evidence type="ECO:0000259" key="6">
    <source>
        <dbReference type="Pfam" id="PF00389"/>
    </source>
</evidence>
<dbReference type="SUPFAM" id="SSF55031">
    <property type="entry name" value="Bacterial exopeptidase dimerisation domain"/>
    <property type="match status" value="1"/>
</dbReference>
<evidence type="ECO:0000256" key="3">
    <source>
        <dbReference type="ARBA" id="ARBA00023002"/>
    </source>
</evidence>
<evidence type="ECO:0000256" key="4">
    <source>
        <dbReference type="ARBA" id="ARBA00023027"/>
    </source>
</evidence>
<dbReference type="InterPro" id="IPR029753">
    <property type="entry name" value="D-isomer_DH_CS"/>
</dbReference>
<dbReference type="FunFam" id="3.40.50.720:FF:000203">
    <property type="entry name" value="D-3-phosphoglycerate dehydrogenase (SerA)"/>
    <property type="match status" value="1"/>
</dbReference>
<dbReference type="InterPro" id="IPR050223">
    <property type="entry name" value="D-isomer_2-hydroxyacid_DH"/>
</dbReference>
<dbReference type="InterPro" id="IPR006140">
    <property type="entry name" value="D-isomer_DH_NAD-bd"/>
</dbReference>
<dbReference type="OrthoDB" id="9991913at2759"/>
<dbReference type="PANTHER" id="PTHR10996:SF257">
    <property type="entry name" value="GLYOXYLATE REDUCTASE 1"/>
    <property type="match status" value="1"/>
</dbReference>
<protein>
    <submittedName>
        <fullName evidence="8">Uncharacterized protein</fullName>
    </submittedName>
</protein>
<dbReference type="PROSITE" id="PS00671">
    <property type="entry name" value="D_2_HYDROXYACID_DH_3"/>
    <property type="match status" value="1"/>
</dbReference>